<feature type="chain" id="PRO_5022223766" evidence="14">
    <location>
        <begin position="28"/>
        <end position="858"/>
    </location>
</feature>
<evidence type="ECO:0000256" key="12">
    <source>
        <dbReference type="RuleBase" id="RU003357"/>
    </source>
</evidence>
<evidence type="ECO:0000256" key="4">
    <source>
        <dbReference type="ARBA" id="ARBA00022496"/>
    </source>
</evidence>
<evidence type="ECO:0000256" key="10">
    <source>
        <dbReference type="ARBA" id="ARBA00023237"/>
    </source>
</evidence>
<keyword evidence="5 11" id="KW-0812">Transmembrane</keyword>
<dbReference type="Pfam" id="PF00593">
    <property type="entry name" value="TonB_dep_Rec_b-barrel"/>
    <property type="match status" value="1"/>
</dbReference>
<reference evidence="17 18" key="1">
    <citation type="submission" date="2019-07" db="EMBL/GenBank/DDBJ databases">
        <title>Sphingomonas solaris sp. nov., isolated from a solar panel from Boston, Massachusetts.</title>
        <authorList>
            <person name="Tanner K."/>
            <person name="Pascual J."/>
            <person name="Mancuso C."/>
            <person name="Pereto J."/>
            <person name="Khalil A."/>
            <person name="Vilanova C."/>
        </authorList>
    </citation>
    <scope>NUCLEOTIDE SEQUENCE [LARGE SCALE GENOMIC DNA]</scope>
    <source>
        <strain evidence="17 18">R4DWN</strain>
    </source>
</reference>
<evidence type="ECO:0000256" key="1">
    <source>
        <dbReference type="ARBA" id="ARBA00004571"/>
    </source>
</evidence>
<keyword evidence="9 11" id="KW-0472">Membrane</keyword>
<dbReference type="Gene3D" id="2.40.170.20">
    <property type="entry name" value="TonB-dependent receptor, beta-barrel domain"/>
    <property type="match status" value="2"/>
</dbReference>
<evidence type="ECO:0000256" key="11">
    <source>
        <dbReference type="PROSITE-ProRule" id="PRU01360"/>
    </source>
</evidence>
<dbReference type="PANTHER" id="PTHR32552:SF81">
    <property type="entry name" value="TONB-DEPENDENT OUTER MEMBRANE RECEPTOR"/>
    <property type="match status" value="1"/>
</dbReference>
<organism evidence="17 18">
    <name type="scientific">Alterirhizorhabdus solaris</name>
    <dbReference type="NCBI Taxonomy" id="2529389"/>
    <lineage>
        <taxon>Bacteria</taxon>
        <taxon>Pseudomonadati</taxon>
        <taxon>Pseudomonadota</taxon>
        <taxon>Alphaproteobacteria</taxon>
        <taxon>Sphingomonadales</taxon>
        <taxon>Rhizorhabdaceae</taxon>
        <taxon>Alterirhizorhabdus</taxon>
    </lineage>
</organism>
<keyword evidence="14" id="KW-0732">Signal</keyword>
<dbReference type="InterPro" id="IPR036942">
    <property type="entry name" value="Beta-barrel_TonB_sf"/>
</dbReference>
<dbReference type="GO" id="GO:0009279">
    <property type="term" value="C:cell outer membrane"/>
    <property type="evidence" value="ECO:0007669"/>
    <property type="project" value="UniProtKB-SubCell"/>
</dbReference>
<keyword evidence="18" id="KW-1185">Reference proteome</keyword>
<keyword evidence="4" id="KW-0410">Iron transport</keyword>
<keyword evidence="17" id="KW-0675">Receptor</keyword>
<keyword evidence="7" id="KW-0406">Ion transport</keyword>
<gene>
    <name evidence="17" type="ORF">FOY91_01975</name>
</gene>
<feature type="signal peptide" evidence="14">
    <location>
        <begin position="1"/>
        <end position="27"/>
    </location>
</feature>
<evidence type="ECO:0000256" key="13">
    <source>
        <dbReference type="SAM" id="MobiDB-lite"/>
    </source>
</evidence>
<name>A0A558RCF6_9SPHN</name>
<sequence>MTFMSHRQAWLSATVSLAALSAIPATARAQSGQPASGVSTAPAPVTVNDPKPAPDANRTPSESGQLTEIVVTARRTNEALQTTPVAVTALSNTLLQERQVAEVIDLARATPSLSVGTGGTGPATIVYLAIRGQAQNSPNSFSDAAVGIYIDGVYVGRPIVGNLGFLDPGSAEVLRGPQGTLFGRNTTGGALNLTTARPTDTFEGYVKTGYGNYDAKVVEGVVNIPLSSEFAARFAGRYNERNGFFPNPVRGYAQGGIKGEYYGRGSLKWESSTLPVTLNLSGDYNHYRDTGNATAIAAINPAGPLALFYGISQGVRSGAIPAATPIPLAPGVSVPAGLFRNFSQGPLGPIEQLINSEFATAAQKPILLAKNWRTNFGAPFTGEDRIDRLGNFNKAYSFTGNLAVDLDPFTIKSITGYRKSRTSSNLDLTGTATGTGAFITVYRQHQFSEELQISGETGRLQYIFGGIYFREAGDELSDSAIFYSTPIATGGDNTFGKFVSTSKGLFAQVNYNLTDELRATGGIRYTWDKRFINRMGTSPRVGPNPPRCQAGPSAGQLVPAGGCQNAESATFDYPAWTAGLDYKISPDVFVYVKTSGASNSGGFNSRPVPPPFSSSFKPEDVRDVEGGFKGEFLDRRLRTNLAIFRAWQSNVQRIVNTTFVDSAGATRLTQFVSNAGKANTYGAELEATLLPWRGMDLTGSAAYLHARYKKGSRFETQLVGTRAVQVDRSGEPITQAPEWTANISATQTFELDAGKLKLHADYAYVSSRYFDFFTTGDPAAVAAVAIANEASRIRGYGLFNGQITFTLMEPKIEVALWGKNLTNQPFFTNVFNSYNGLGATVQFQGVPRTYGATVSYSF</sequence>
<evidence type="ECO:0000256" key="14">
    <source>
        <dbReference type="SAM" id="SignalP"/>
    </source>
</evidence>
<feature type="domain" description="TonB-dependent receptor-like beta-barrel" evidence="15">
    <location>
        <begin position="386"/>
        <end position="821"/>
    </location>
</feature>
<dbReference type="InterPro" id="IPR012910">
    <property type="entry name" value="Plug_dom"/>
</dbReference>
<dbReference type="InterPro" id="IPR039426">
    <property type="entry name" value="TonB-dep_rcpt-like"/>
</dbReference>
<dbReference type="PANTHER" id="PTHR32552">
    <property type="entry name" value="FERRICHROME IRON RECEPTOR-RELATED"/>
    <property type="match status" value="1"/>
</dbReference>
<evidence type="ECO:0000256" key="7">
    <source>
        <dbReference type="ARBA" id="ARBA00023065"/>
    </source>
</evidence>
<dbReference type="OrthoDB" id="7614057at2"/>
<feature type="compositionally biased region" description="Polar residues" evidence="13">
    <location>
        <begin position="28"/>
        <end position="39"/>
    </location>
</feature>
<dbReference type="GO" id="GO:0006826">
    <property type="term" value="P:iron ion transport"/>
    <property type="evidence" value="ECO:0007669"/>
    <property type="project" value="UniProtKB-KW"/>
</dbReference>
<keyword evidence="2 11" id="KW-0813">Transport</keyword>
<dbReference type="PROSITE" id="PS52016">
    <property type="entry name" value="TONB_DEPENDENT_REC_3"/>
    <property type="match status" value="1"/>
</dbReference>
<evidence type="ECO:0000259" key="16">
    <source>
        <dbReference type="Pfam" id="PF07715"/>
    </source>
</evidence>
<evidence type="ECO:0000313" key="17">
    <source>
        <dbReference type="EMBL" id="TVV77119.1"/>
    </source>
</evidence>
<keyword evidence="6" id="KW-0408">Iron</keyword>
<keyword evidence="10 11" id="KW-0998">Cell outer membrane</keyword>
<dbReference type="Proteomes" id="UP000318681">
    <property type="component" value="Unassembled WGS sequence"/>
</dbReference>
<keyword evidence="3 11" id="KW-1134">Transmembrane beta strand</keyword>
<evidence type="ECO:0000256" key="5">
    <source>
        <dbReference type="ARBA" id="ARBA00022692"/>
    </source>
</evidence>
<comment type="caution">
    <text evidence="17">The sequence shown here is derived from an EMBL/GenBank/DDBJ whole genome shotgun (WGS) entry which is preliminary data.</text>
</comment>
<evidence type="ECO:0000256" key="8">
    <source>
        <dbReference type="ARBA" id="ARBA00023077"/>
    </source>
</evidence>
<evidence type="ECO:0000256" key="9">
    <source>
        <dbReference type="ARBA" id="ARBA00023136"/>
    </source>
</evidence>
<comment type="similarity">
    <text evidence="11 12">Belongs to the TonB-dependent receptor family.</text>
</comment>
<dbReference type="SUPFAM" id="SSF56935">
    <property type="entry name" value="Porins"/>
    <property type="match status" value="1"/>
</dbReference>
<feature type="domain" description="TonB-dependent receptor plug" evidence="16">
    <location>
        <begin position="80"/>
        <end position="190"/>
    </location>
</feature>
<comment type="subcellular location">
    <subcellularLocation>
        <location evidence="1 11">Cell outer membrane</location>
        <topology evidence="1 11">Multi-pass membrane protein</topology>
    </subcellularLocation>
</comment>
<accession>A0A558RCF6</accession>
<dbReference type="EMBL" id="VNIM01000004">
    <property type="protein sequence ID" value="TVV77119.1"/>
    <property type="molecule type" value="Genomic_DNA"/>
</dbReference>
<feature type="region of interest" description="Disordered" evidence="13">
    <location>
        <begin position="28"/>
        <end position="65"/>
    </location>
</feature>
<evidence type="ECO:0000259" key="15">
    <source>
        <dbReference type="Pfam" id="PF00593"/>
    </source>
</evidence>
<evidence type="ECO:0000313" key="18">
    <source>
        <dbReference type="Proteomes" id="UP000318681"/>
    </source>
</evidence>
<protein>
    <submittedName>
        <fullName evidence="17">TonB-dependent receptor</fullName>
    </submittedName>
</protein>
<dbReference type="RefSeq" id="WP_145147585.1">
    <property type="nucleotide sequence ID" value="NZ_VNIM01000004.1"/>
</dbReference>
<dbReference type="Pfam" id="PF07715">
    <property type="entry name" value="Plug"/>
    <property type="match status" value="1"/>
</dbReference>
<evidence type="ECO:0000256" key="2">
    <source>
        <dbReference type="ARBA" id="ARBA00022448"/>
    </source>
</evidence>
<dbReference type="InterPro" id="IPR000531">
    <property type="entry name" value="Beta-barrel_TonB"/>
</dbReference>
<proteinExistence type="inferred from homology"/>
<evidence type="ECO:0000256" key="6">
    <source>
        <dbReference type="ARBA" id="ARBA00023004"/>
    </source>
</evidence>
<evidence type="ECO:0000256" key="3">
    <source>
        <dbReference type="ARBA" id="ARBA00022452"/>
    </source>
</evidence>
<keyword evidence="8 12" id="KW-0798">TonB box</keyword>
<dbReference type="AlphaFoldDB" id="A0A558RCF6"/>